<sequence>MKIFGYEQTDGSERLLELAAATVCFESPEEARKFAEFAMKCAADMKAMGTGYDHEHLIDFDAEQFPYGKPDIVIARLIEESK</sequence>
<comment type="caution">
    <text evidence="1">The sequence shown here is derived from an EMBL/GenBank/DDBJ whole genome shotgun (WGS) entry which is preliminary data.</text>
</comment>
<organism evidence="1 2">
    <name type="scientific">Leisingera daeponensis</name>
    <dbReference type="NCBI Taxonomy" id="405746"/>
    <lineage>
        <taxon>Bacteria</taxon>
        <taxon>Pseudomonadati</taxon>
        <taxon>Pseudomonadota</taxon>
        <taxon>Alphaproteobacteria</taxon>
        <taxon>Rhodobacterales</taxon>
        <taxon>Roseobacteraceae</taxon>
        <taxon>Leisingera</taxon>
    </lineage>
</organism>
<evidence type="ECO:0000313" key="2">
    <source>
        <dbReference type="Proteomes" id="UP000766629"/>
    </source>
</evidence>
<gene>
    <name evidence="1" type="ORF">KUV26_00365</name>
</gene>
<name>A0ABS7N9K4_9RHOB</name>
<protein>
    <submittedName>
        <fullName evidence="1">Uncharacterized protein</fullName>
    </submittedName>
</protein>
<accession>A0ABS7N9K4</accession>
<dbReference type="EMBL" id="JAHVJA010000001">
    <property type="protein sequence ID" value="MBY6137884.1"/>
    <property type="molecule type" value="Genomic_DNA"/>
</dbReference>
<proteinExistence type="predicted"/>
<keyword evidence="2" id="KW-1185">Reference proteome</keyword>
<dbReference type="RefSeq" id="WP_222502163.1">
    <property type="nucleotide sequence ID" value="NZ_JAHVJA010000001.1"/>
</dbReference>
<evidence type="ECO:0000313" key="1">
    <source>
        <dbReference type="EMBL" id="MBY6137884.1"/>
    </source>
</evidence>
<reference evidence="1 2" key="1">
    <citation type="submission" date="2021-06" db="EMBL/GenBank/DDBJ databases">
        <title>50 bacteria genomes isolated from Dapeng, Shenzhen, China.</title>
        <authorList>
            <person name="Zheng W."/>
            <person name="Yu S."/>
            <person name="Huang Y."/>
        </authorList>
    </citation>
    <scope>NUCLEOTIDE SEQUENCE [LARGE SCALE GENOMIC DNA]</scope>
    <source>
        <strain evidence="1 2">DP1N14-2</strain>
    </source>
</reference>
<dbReference type="Proteomes" id="UP000766629">
    <property type="component" value="Unassembled WGS sequence"/>
</dbReference>